<protein>
    <submittedName>
        <fullName evidence="1">NUDIX hydrolase</fullName>
    </submittedName>
</protein>
<dbReference type="STRING" id="471852.Tcur_2824"/>
<dbReference type="Gene3D" id="3.40.50.450">
    <property type="match status" value="1"/>
</dbReference>
<evidence type="ECO:0000313" key="2">
    <source>
        <dbReference type="Proteomes" id="UP000001918"/>
    </source>
</evidence>
<dbReference type="HOGENOM" id="CLU_731447_0_0_11"/>
<dbReference type="Gene3D" id="3.90.79.10">
    <property type="entry name" value="Nucleoside Triphosphate Pyrophosphohydrolase"/>
    <property type="match status" value="1"/>
</dbReference>
<dbReference type="GO" id="GO:0016787">
    <property type="term" value="F:hydrolase activity"/>
    <property type="evidence" value="ECO:0007669"/>
    <property type="project" value="UniProtKB-KW"/>
</dbReference>
<keyword evidence="1" id="KW-0378">Hydrolase</keyword>
<gene>
    <name evidence="1" type="ordered locus">Tcur_2824</name>
</gene>
<dbReference type="AlphaFoldDB" id="D1A6W5"/>
<dbReference type="InterPro" id="IPR039470">
    <property type="entry name" value="Nuc_deoxyri_tr2"/>
</dbReference>
<dbReference type="eggNOG" id="ENOG5033WG4">
    <property type="taxonomic scope" value="Bacteria"/>
</dbReference>
<dbReference type="EMBL" id="CP001738">
    <property type="protein sequence ID" value="ACY98369.1"/>
    <property type="molecule type" value="Genomic_DNA"/>
</dbReference>
<dbReference type="RefSeq" id="WP_012853153.1">
    <property type="nucleotide sequence ID" value="NC_013510.1"/>
</dbReference>
<accession>D1A6W5</accession>
<evidence type="ECO:0000313" key="1">
    <source>
        <dbReference type="EMBL" id="ACY98369.1"/>
    </source>
</evidence>
<organism evidence="1 2">
    <name type="scientific">Thermomonospora curvata (strain ATCC 19995 / DSM 43183 / JCM 3096 / KCTC 9072 / NBRC 15933 / NCIMB 10081 / Henssen B9)</name>
    <dbReference type="NCBI Taxonomy" id="471852"/>
    <lineage>
        <taxon>Bacteria</taxon>
        <taxon>Bacillati</taxon>
        <taxon>Actinomycetota</taxon>
        <taxon>Actinomycetes</taxon>
        <taxon>Streptosporangiales</taxon>
        <taxon>Thermomonosporaceae</taxon>
        <taxon>Thermomonospora</taxon>
    </lineage>
</organism>
<dbReference type="Proteomes" id="UP000001918">
    <property type="component" value="Chromosome"/>
</dbReference>
<sequence length="378" mass="41850">MEPEVLDVCAREEPPGHWDAAIFLAGPSPRDEAVPSWRPRAVEVLRDRWKAPGRLVVFVPEHRHGVYDDYTGQVEWEERCLHLADEIVFWVPRDMRTMPALTTNVEWGMWHDSGKVVFGAPPQAPRNKYLRHYAVKHGVPVAATLDDVIAAALERIGEGARRSGGEREIPLLLWRQESFQRWYAAQRGAGNALRGARLQWRAGPYWGLRAAVEVAAEGRVKEEIVFFRPDVSAVVLYRPGATPEETAVVLVREFRGPAATEDGFARALPGGSGPGDPRHVAAREVAEETGLAVDAARLRPHGSRQADAAMSAHRVHLFSAEITEEELARIRGTGPHGRAEAGERTFVEAATFAEIGRGRLVDWATFGMIAEVLAAVRR</sequence>
<dbReference type="KEGG" id="tcu:Tcur_2824"/>
<proteinExistence type="predicted"/>
<keyword evidence="2" id="KW-1185">Reference proteome</keyword>
<dbReference type="Pfam" id="PF15891">
    <property type="entry name" value="Nuc_deoxyri_tr2"/>
    <property type="match status" value="1"/>
</dbReference>
<dbReference type="InterPro" id="IPR015797">
    <property type="entry name" value="NUDIX_hydrolase-like_dom_sf"/>
</dbReference>
<dbReference type="SUPFAM" id="SSF55811">
    <property type="entry name" value="Nudix"/>
    <property type="match status" value="1"/>
</dbReference>
<name>D1A6W5_THECD</name>
<reference evidence="1 2" key="1">
    <citation type="journal article" date="2011" name="Stand. Genomic Sci.">
        <title>Complete genome sequence of Thermomonospora curvata type strain (B9).</title>
        <authorList>
            <person name="Chertkov O."/>
            <person name="Sikorski J."/>
            <person name="Nolan M."/>
            <person name="Lapidus A."/>
            <person name="Lucas S."/>
            <person name="Del Rio T.G."/>
            <person name="Tice H."/>
            <person name="Cheng J.F."/>
            <person name="Goodwin L."/>
            <person name="Pitluck S."/>
            <person name="Liolios K."/>
            <person name="Ivanova N."/>
            <person name="Mavromatis K."/>
            <person name="Mikhailova N."/>
            <person name="Ovchinnikova G."/>
            <person name="Pati A."/>
            <person name="Chen A."/>
            <person name="Palaniappan K."/>
            <person name="Djao O.D."/>
            <person name="Land M."/>
            <person name="Hauser L."/>
            <person name="Chang Y.J."/>
            <person name="Jeffries C.D."/>
            <person name="Brettin T."/>
            <person name="Han C."/>
            <person name="Detter J.C."/>
            <person name="Rohde M."/>
            <person name="Goker M."/>
            <person name="Woyke T."/>
            <person name="Bristow J."/>
            <person name="Eisen J.A."/>
            <person name="Markowitz V."/>
            <person name="Hugenholtz P."/>
            <person name="Klenk H.P."/>
            <person name="Kyrpides N.C."/>
        </authorList>
    </citation>
    <scope>NUCLEOTIDE SEQUENCE [LARGE SCALE GENOMIC DNA]</scope>
    <source>
        <strain evidence="2">ATCC 19995 / DSM 43183 / JCM 3096 / KCTC 9072 / NBRC 15933 / NCIMB 10081 / Henssen B9</strain>
    </source>
</reference>